<gene>
    <name evidence="12" type="ORF">SDRG_12367</name>
</gene>
<dbReference type="SUPFAM" id="SSF52540">
    <property type="entry name" value="P-loop containing nucleoside triphosphate hydrolases"/>
    <property type="match status" value="1"/>
</dbReference>
<keyword evidence="10" id="KW-0066">ATP synthesis</keyword>
<dbReference type="eggNOG" id="KOG1353">
    <property type="taxonomic scope" value="Eukaryota"/>
</dbReference>
<keyword evidence="9" id="KW-0139">CF(1)</keyword>
<proteinExistence type="inferred from homology"/>
<name>T0Q5D8_SAPDV</name>
<dbReference type="Gene3D" id="3.40.50.12240">
    <property type="match status" value="1"/>
</dbReference>
<dbReference type="RefSeq" id="XP_008616660.1">
    <property type="nucleotide sequence ID" value="XM_008618438.1"/>
</dbReference>
<dbReference type="EMBL" id="JH767180">
    <property type="protein sequence ID" value="EQC29821.1"/>
    <property type="molecule type" value="Genomic_DNA"/>
</dbReference>
<evidence type="ECO:0000259" key="11">
    <source>
        <dbReference type="Pfam" id="PF00006"/>
    </source>
</evidence>
<evidence type="ECO:0000256" key="3">
    <source>
        <dbReference type="ARBA" id="ARBA00022448"/>
    </source>
</evidence>
<reference evidence="12 13" key="1">
    <citation type="submission" date="2012-04" db="EMBL/GenBank/DDBJ databases">
        <title>The Genome Sequence of Saprolegnia declina VS20.</title>
        <authorList>
            <consortium name="The Broad Institute Genome Sequencing Platform"/>
            <person name="Russ C."/>
            <person name="Nusbaum C."/>
            <person name="Tyler B."/>
            <person name="van West P."/>
            <person name="Dieguez-Uribeondo J."/>
            <person name="de Bruijn I."/>
            <person name="Tripathy S."/>
            <person name="Jiang R."/>
            <person name="Young S.K."/>
            <person name="Zeng Q."/>
            <person name="Gargeya S."/>
            <person name="Fitzgerald M."/>
            <person name="Haas B."/>
            <person name="Abouelleil A."/>
            <person name="Alvarado L."/>
            <person name="Arachchi H.M."/>
            <person name="Berlin A."/>
            <person name="Chapman S.B."/>
            <person name="Goldberg J."/>
            <person name="Griggs A."/>
            <person name="Gujja S."/>
            <person name="Hansen M."/>
            <person name="Howarth C."/>
            <person name="Imamovic A."/>
            <person name="Larimer J."/>
            <person name="McCowen C."/>
            <person name="Montmayeur A."/>
            <person name="Murphy C."/>
            <person name="Neiman D."/>
            <person name="Pearson M."/>
            <person name="Priest M."/>
            <person name="Roberts A."/>
            <person name="Saif S."/>
            <person name="Shea T."/>
            <person name="Sisk P."/>
            <person name="Sykes S."/>
            <person name="Wortman J."/>
            <person name="Nusbaum C."/>
            <person name="Birren B."/>
        </authorList>
    </citation>
    <scope>NUCLEOTIDE SEQUENCE [LARGE SCALE GENOMIC DNA]</scope>
    <source>
        <strain evidence="12 13">VS20</strain>
    </source>
</reference>
<dbReference type="FunFam" id="3.40.50.300:FF:002432">
    <property type="entry name" value="ATP synthase subunit alpha, mitochondrial"/>
    <property type="match status" value="1"/>
</dbReference>
<evidence type="ECO:0000256" key="5">
    <source>
        <dbReference type="ARBA" id="ARBA00022781"/>
    </source>
</evidence>
<comment type="similarity">
    <text evidence="2">Belongs to the ATPase alpha/beta chains family.</text>
</comment>
<evidence type="ECO:0000256" key="8">
    <source>
        <dbReference type="ARBA" id="ARBA00023136"/>
    </source>
</evidence>
<keyword evidence="8" id="KW-0472">Membrane</keyword>
<keyword evidence="3" id="KW-0813">Transport</keyword>
<comment type="subcellular location">
    <subcellularLocation>
        <location evidence="1">Membrane</location>
    </subcellularLocation>
</comment>
<dbReference type="InParanoid" id="T0Q5D8"/>
<evidence type="ECO:0000313" key="12">
    <source>
        <dbReference type="EMBL" id="EQC29821.1"/>
    </source>
</evidence>
<keyword evidence="6" id="KW-0067">ATP-binding</keyword>
<dbReference type="PANTHER" id="PTHR48082">
    <property type="entry name" value="ATP SYNTHASE SUBUNIT ALPHA, MITOCHONDRIAL"/>
    <property type="match status" value="1"/>
</dbReference>
<evidence type="ECO:0000256" key="1">
    <source>
        <dbReference type="ARBA" id="ARBA00004370"/>
    </source>
</evidence>
<evidence type="ECO:0000313" key="13">
    <source>
        <dbReference type="Proteomes" id="UP000030762"/>
    </source>
</evidence>
<dbReference type="AlphaFoldDB" id="T0Q5D8"/>
<dbReference type="PANTHER" id="PTHR48082:SF2">
    <property type="entry name" value="ATP SYNTHASE SUBUNIT ALPHA, MITOCHONDRIAL"/>
    <property type="match status" value="1"/>
</dbReference>
<dbReference type="OMA" id="DCLHPMA"/>
<dbReference type="GeneID" id="19953094"/>
<dbReference type="InterPro" id="IPR000194">
    <property type="entry name" value="ATPase_F1/V1/A1_a/bsu_nucl-bd"/>
</dbReference>
<dbReference type="Proteomes" id="UP000030762">
    <property type="component" value="Unassembled WGS sequence"/>
</dbReference>
<keyword evidence="13" id="KW-1185">Reference proteome</keyword>
<dbReference type="GO" id="GO:0005524">
    <property type="term" value="F:ATP binding"/>
    <property type="evidence" value="ECO:0007669"/>
    <property type="project" value="UniProtKB-KW"/>
</dbReference>
<accession>T0Q5D8</accession>
<dbReference type="InterPro" id="IPR027417">
    <property type="entry name" value="P-loop_NTPase"/>
</dbReference>
<sequence length="576" mass="62978">MLRKAVTLSVGAMARRATRSPARMLRGFSTSSSYGYTQAEEDALLKIARSSLEAKSAVEIQLEEAIMREGDELAESGLLLALTQGVGVVSGLKHASLNSTVHIFDEDGQLVGQGIVLDLAKKRARIAVFGDASQLSLGMHVELADNNLRIPVGDGLLGRVIDPLGKSMDNKGPVDAAVTHTCMRAAIPTMMERGLLKHPWETGIHVIDCLHPLAFGQRFAVLGPRGSGKTRLVIDMIAQQIKKHATNLSEMPRFVYVAVGKSPARVNQIVQLLRDLDALQYTTLVAADDRQPLIMQYLAPFAGCTIAESWLRDGQKAIVVYDDLSAHTMVVESLIQAIKLPKAARTSFSGHANLMERSTQFSAKRGDTSLSSIVLADTPGKEDVASAFQESLLSMVDDHVSLDSGLNLRRVYPPIDCLAPGASVRGPPFQKAALWKCMQHIRATIIDGHVVHGNVTLAKGFGLETEPEDQDVLDSRELVQQFFNQRPFQREDDAAIVVGAYIIANQFILRLPNPVPVWDVVRHVMATLDADEPALLQQLRDHPANEMWSDDLETRLHDVVSTAIQAKFGGRRTYTK</sequence>
<organism evidence="12 13">
    <name type="scientific">Saprolegnia diclina (strain VS20)</name>
    <dbReference type="NCBI Taxonomy" id="1156394"/>
    <lineage>
        <taxon>Eukaryota</taxon>
        <taxon>Sar</taxon>
        <taxon>Stramenopiles</taxon>
        <taxon>Oomycota</taxon>
        <taxon>Saprolegniomycetes</taxon>
        <taxon>Saprolegniales</taxon>
        <taxon>Saprolegniaceae</taxon>
        <taxon>Saprolegnia</taxon>
    </lineage>
</organism>
<dbReference type="VEuPathDB" id="FungiDB:SDRG_12367"/>
<evidence type="ECO:0000256" key="9">
    <source>
        <dbReference type="ARBA" id="ARBA00023196"/>
    </source>
</evidence>
<evidence type="ECO:0000256" key="2">
    <source>
        <dbReference type="ARBA" id="ARBA00008936"/>
    </source>
</evidence>
<evidence type="ECO:0000256" key="10">
    <source>
        <dbReference type="ARBA" id="ARBA00023310"/>
    </source>
</evidence>
<dbReference type="GO" id="GO:0043531">
    <property type="term" value="F:ADP binding"/>
    <property type="evidence" value="ECO:0007669"/>
    <property type="project" value="TreeGrafter"/>
</dbReference>
<keyword evidence="5" id="KW-0375">Hydrogen ion transport</keyword>
<evidence type="ECO:0000256" key="4">
    <source>
        <dbReference type="ARBA" id="ARBA00022741"/>
    </source>
</evidence>
<dbReference type="FunCoup" id="T0Q5D8">
    <property type="interactions" value="207"/>
</dbReference>
<feature type="domain" description="ATPase F1/V1/A1 complex alpha/beta subunit nucleotide-binding" evidence="11">
    <location>
        <begin position="203"/>
        <end position="418"/>
    </location>
</feature>
<dbReference type="OrthoDB" id="9805536at2759"/>
<evidence type="ECO:0000256" key="6">
    <source>
        <dbReference type="ARBA" id="ARBA00022840"/>
    </source>
</evidence>
<dbReference type="InterPro" id="IPR005294">
    <property type="entry name" value="ATP_synth_F1_asu"/>
</dbReference>
<dbReference type="Pfam" id="PF00006">
    <property type="entry name" value="ATP-synt_ab"/>
    <property type="match status" value="1"/>
</dbReference>
<dbReference type="GO" id="GO:0046933">
    <property type="term" value="F:proton-transporting ATP synthase activity, rotational mechanism"/>
    <property type="evidence" value="ECO:0007669"/>
    <property type="project" value="InterPro"/>
</dbReference>
<keyword evidence="4" id="KW-0547">Nucleotide-binding</keyword>
<protein>
    <recommendedName>
        <fullName evidence="11">ATPase F1/V1/A1 complex alpha/beta subunit nucleotide-binding domain-containing protein</fullName>
    </recommendedName>
</protein>
<evidence type="ECO:0000256" key="7">
    <source>
        <dbReference type="ARBA" id="ARBA00023065"/>
    </source>
</evidence>
<dbReference type="GO" id="GO:0045259">
    <property type="term" value="C:proton-transporting ATP synthase complex"/>
    <property type="evidence" value="ECO:0007669"/>
    <property type="project" value="UniProtKB-KW"/>
</dbReference>
<dbReference type="STRING" id="1156394.T0Q5D8"/>
<keyword evidence="7" id="KW-0406">Ion transport</keyword>